<dbReference type="InterPro" id="IPR022596">
    <property type="entry name" value="GPR1/2/3_C"/>
</dbReference>
<feature type="compositionally biased region" description="Basic and acidic residues" evidence="5">
    <location>
        <begin position="387"/>
        <end position="396"/>
    </location>
</feature>
<dbReference type="AlphaFoldDB" id="A0A6A6YG03"/>
<dbReference type="PANTHER" id="PTHR23112:SF37">
    <property type="entry name" value="G PROTEIN-COUPLED RECEPTOR GPR1"/>
    <property type="match status" value="1"/>
</dbReference>
<feature type="transmembrane region" description="Helical" evidence="6">
    <location>
        <begin position="23"/>
        <end position="51"/>
    </location>
</feature>
<evidence type="ECO:0000313" key="8">
    <source>
        <dbReference type="EMBL" id="KAF2807463.1"/>
    </source>
</evidence>
<feature type="transmembrane region" description="Helical" evidence="6">
    <location>
        <begin position="232"/>
        <end position="251"/>
    </location>
</feature>
<dbReference type="Pfam" id="PF11970">
    <property type="entry name" value="GPR_Gpa2_C"/>
    <property type="match status" value="1"/>
</dbReference>
<name>A0A6A6YG03_9PEZI</name>
<dbReference type="GO" id="GO:0005886">
    <property type="term" value="C:plasma membrane"/>
    <property type="evidence" value="ECO:0007669"/>
    <property type="project" value="TreeGrafter"/>
</dbReference>
<comment type="subcellular location">
    <subcellularLocation>
        <location evidence="1">Membrane</location>
        <topology evidence="1">Multi-pass membrane protein</topology>
    </subcellularLocation>
</comment>
<protein>
    <submittedName>
        <fullName evidence="8 10">Integral membrane protein-like protein</fullName>
    </submittedName>
</protein>
<reference evidence="10" key="3">
    <citation type="submission" date="2025-04" db="UniProtKB">
        <authorList>
            <consortium name="RefSeq"/>
        </authorList>
    </citation>
    <scope>IDENTIFICATION</scope>
    <source>
        <strain evidence="10">CBS 304.34</strain>
    </source>
</reference>
<dbReference type="RefSeq" id="XP_033574427.1">
    <property type="nucleotide sequence ID" value="XM_033715811.1"/>
</dbReference>
<reference evidence="8 10" key="1">
    <citation type="journal article" date="2020" name="Stud. Mycol.">
        <title>101 Dothideomycetes genomes: a test case for predicting lifestyles and emergence of pathogens.</title>
        <authorList>
            <person name="Haridas S."/>
            <person name="Albert R."/>
            <person name="Binder M."/>
            <person name="Bloem J."/>
            <person name="Labutti K."/>
            <person name="Salamov A."/>
            <person name="Andreopoulos B."/>
            <person name="Baker S."/>
            <person name="Barry K."/>
            <person name="Bills G."/>
            <person name="Bluhm B."/>
            <person name="Cannon C."/>
            <person name="Castanera R."/>
            <person name="Culley D."/>
            <person name="Daum C."/>
            <person name="Ezra D."/>
            <person name="Gonzalez J."/>
            <person name="Henrissat B."/>
            <person name="Kuo A."/>
            <person name="Liang C."/>
            <person name="Lipzen A."/>
            <person name="Lutzoni F."/>
            <person name="Magnuson J."/>
            <person name="Mondo S."/>
            <person name="Nolan M."/>
            <person name="Ohm R."/>
            <person name="Pangilinan J."/>
            <person name="Park H.-J."/>
            <person name="Ramirez L."/>
            <person name="Alfaro M."/>
            <person name="Sun H."/>
            <person name="Tritt A."/>
            <person name="Yoshinaga Y."/>
            <person name="Zwiers L.-H."/>
            <person name="Turgeon B."/>
            <person name="Goodwin S."/>
            <person name="Spatafora J."/>
            <person name="Crous P."/>
            <person name="Grigoriev I."/>
        </authorList>
    </citation>
    <scope>NUCLEOTIDE SEQUENCE</scope>
    <source>
        <strain evidence="8 10">CBS 304.34</strain>
    </source>
</reference>
<dbReference type="GO" id="GO:0004930">
    <property type="term" value="F:G protein-coupled receptor activity"/>
    <property type="evidence" value="ECO:0007669"/>
    <property type="project" value="TreeGrafter"/>
</dbReference>
<keyword evidence="2 6" id="KW-0812">Transmembrane</keyword>
<keyword evidence="4 6" id="KW-0472">Membrane</keyword>
<dbReference type="GO" id="GO:0007189">
    <property type="term" value="P:adenylate cyclase-activating G protein-coupled receptor signaling pathway"/>
    <property type="evidence" value="ECO:0007669"/>
    <property type="project" value="TreeGrafter"/>
</dbReference>
<feature type="transmembrane region" description="Helical" evidence="6">
    <location>
        <begin position="189"/>
        <end position="211"/>
    </location>
</feature>
<dbReference type="Proteomes" id="UP000504636">
    <property type="component" value="Unplaced"/>
</dbReference>
<evidence type="ECO:0000256" key="5">
    <source>
        <dbReference type="SAM" id="MobiDB-lite"/>
    </source>
</evidence>
<dbReference type="PANTHER" id="PTHR23112">
    <property type="entry name" value="G PROTEIN-COUPLED RECEPTOR 157-RELATED"/>
    <property type="match status" value="1"/>
</dbReference>
<evidence type="ECO:0000256" key="2">
    <source>
        <dbReference type="ARBA" id="ARBA00022692"/>
    </source>
</evidence>
<gene>
    <name evidence="8 10" type="ORF">BDZ99DRAFT_392791</name>
</gene>
<evidence type="ECO:0000313" key="10">
    <source>
        <dbReference type="RefSeq" id="XP_033574427.1"/>
    </source>
</evidence>
<feature type="transmembrane region" description="Helical" evidence="6">
    <location>
        <begin position="140"/>
        <end position="161"/>
    </location>
</feature>
<feature type="transmembrane region" description="Helical" evidence="6">
    <location>
        <begin position="63"/>
        <end position="83"/>
    </location>
</feature>
<keyword evidence="9" id="KW-1185">Reference proteome</keyword>
<dbReference type="OrthoDB" id="100006at2759"/>
<dbReference type="Gene3D" id="1.20.1070.10">
    <property type="entry name" value="Rhodopsin 7-helix transmembrane proteins"/>
    <property type="match status" value="1"/>
</dbReference>
<evidence type="ECO:0000256" key="3">
    <source>
        <dbReference type="ARBA" id="ARBA00022989"/>
    </source>
</evidence>
<dbReference type="GeneID" id="54456704"/>
<feature type="transmembrane region" description="Helical" evidence="6">
    <location>
        <begin position="112"/>
        <end position="133"/>
    </location>
</feature>
<evidence type="ECO:0000256" key="1">
    <source>
        <dbReference type="ARBA" id="ARBA00004141"/>
    </source>
</evidence>
<keyword evidence="3 6" id="KW-1133">Transmembrane helix</keyword>
<evidence type="ECO:0000313" key="9">
    <source>
        <dbReference type="Proteomes" id="UP000504636"/>
    </source>
</evidence>
<evidence type="ECO:0000259" key="7">
    <source>
        <dbReference type="Pfam" id="PF11970"/>
    </source>
</evidence>
<proteinExistence type="predicted"/>
<feature type="region of interest" description="Disordered" evidence="5">
    <location>
        <begin position="368"/>
        <end position="406"/>
    </location>
</feature>
<evidence type="ECO:0000256" key="4">
    <source>
        <dbReference type="ARBA" id="ARBA00023136"/>
    </source>
</evidence>
<dbReference type="EMBL" id="MU003705">
    <property type="protein sequence ID" value="KAF2807463.1"/>
    <property type="molecule type" value="Genomic_DNA"/>
</dbReference>
<organism evidence="8">
    <name type="scientific">Mytilinidion resinicola</name>
    <dbReference type="NCBI Taxonomy" id="574789"/>
    <lineage>
        <taxon>Eukaryota</taxon>
        <taxon>Fungi</taxon>
        <taxon>Dikarya</taxon>
        <taxon>Ascomycota</taxon>
        <taxon>Pezizomycotina</taxon>
        <taxon>Dothideomycetes</taxon>
        <taxon>Pleosporomycetidae</taxon>
        <taxon>Mytilinidiales</taxon>
        <taxon>Mytilinidiaceae</taxon>
        <taxon>Mytilinidion</taxon>
    </lineage>
</organism>
<evidence type="ECO:0000256" key="6">
    <source>
        <dbReference type="SAM" id="Phobius"/>
    </source>
</evidence>
<dbReference type="SUPFAM" id="SSF81321">
    <property type="entry name" value="Family A G protein-coupled receptor-like"/>
    <property type="match status" value="1"/>
</dbReference>
<reference evidence="10" key="2">
    <citation type="submission" date="2020-04" db="EMBL/GenBank/DDBJ databases">
        <authorList>
            <consortium name="NCBI Genome Project"/>
        </authorList>
    </citation>
    <scope>NUCLEOTIDE SEQUENCE</scope>
    <source>
        <strain evidence="10">CBS 304.34</strain>
    </source>
</reference>
<accession>A0A6A6YG03</accession>
<feature type="domain" description="G protein-coupled receptor GPR1/2/3 C-terminal" evidence="7">
    <location>
        <begin position="232"/>
        <end position="289"/>
    </location>
</feature>
<sequence length="406" mass="45771">MTKAGSLDVDSSSLDPLPHHIRLWLRAVSALGFISFFASFSLFSILLYRVIRWHIKAKRSSQFVILILNLVFADIQQSIAFLLNTEWLRLNKIAVGTRICWAQGWFVSTGDLASGVMCFAIGIHTLASVILNYRLRTRYFIATLAALWAFVYIMALIGVGLHPHEIYVRAGAWCWVHHDFALVRLWTHYFWIFVFEFGVIGTYATIFLILFQRLRTGYYSAAEADHVKNISRMMMVYPLVYIVCTLPLASARMASMSNHNPSLGRLCFSACMITSNGWLDVLLYTFTRRIMILSDVPPSESDGMDTFSTIWSSSKRFGAATVIEATGRPRRSRSRAASLNGSTDDLFRVGAKDIKLVTTTAVVHEQAQDADFDEMGGGHHRLQSLTPEKRYSEESGRTGQLAHITD</sequence>